<feature type="region of interest" description="Disordered" evidence="2">
    <location>
        <begin position="197"/>
        <end position="217"/>
    </location>
</feature>
<feature type="region of interest" description="Disordered" evidence="2">
    <location>
        <begin position="708"/>
        <end position="822"/>
    </location>
</feature>
<feature type="compositionally biased region" description="Low complexity" evidence="2">
    <location>
        <begin position="69"/>
        <end position="81"/>
    </location>
</feature>
<comment type="caution">
    <text evidence="3">The sequence shown here is derived from an EMBL/GenBank/DDBJ whole genome shotgun (WGS) entry which is preliminary data.</text>
</comment>
<feature type="compositionally biased region" description="Low complexity" evidence="2">
    <location>
        <begin position="928"/>
        <end position="950"/>
    </location>
</feature>
<keyword evidence="4" id="KW-1185">Reference proteome</keyword>
<dbReference type="OMA" id="FNDSYLD"/>
<feature type="compositionally biased region" description="Polar residues" evidence="2">
    <location>
        <begin position="58"/>
        <end position="68"/>
    </location>
</feature>
<feature type="compositionally biased region" description="Polar residues" evidence="2">
    <location>
        <begin position="22"/>
        <end position="31"/>
    </location>
</feature>
<feature type="compositionally biased region" description="Low complexity" evidence="2">
    <location>
        <begin position="635"/>
        <end position="648"/>
    </location>
</feature>
<evidence type="ECO:0000313" key="3">
    <source>
        <dbReference type="EMBL" id="EMG45846.1"/>
    </source>
</evidence>
<feature type="compositionally biased region" description="Acidic residues" evidence="2">
    <location>
        <begin position="567"/>
        <end position="579"/>
    </location>
</feature>
<protein>
    <submittedName>
        <fullName evidence="3">Uncharacterized protein</fullName>
    </submittedName>
</protein>
<evidence type="ECO:0000256" key="1">
    <source>
        <dbReference type="SAM" id="Coils"/>
    </source>
</evidence>
<proteinExistence type="predicted"/>
<feature type="region of interest" description="Disordered" evidence="2">
    <location>
        <begin position="1"/>
        <end position="153"/>
    </location>
</feature>
<feature type="compositionally biased region" description="Polar residues" evidence="2">
    <location>
        <begin position="82"/>
        <end position="92"/>
    </location>
</feature>
<feature type="region of interest" description="Disordered" evidence="2">
    <location>
        <begin position="413"/>
        <end position="438"/>
    </location>
</feature>
<keyword evidence="1" id="KW-0175">Coiled coil</keyword>
<feature type="compositionally biased region" description="Polar residues" evidence="2">
    <location>
        <begin position="790"/>
        <end position="803"/>
    </location>
</feature>
<feature type="region of interest" description="Disordered" evidence="2">
    <location>
        <begin position="249"/>
        <end position="318"/>
    </location>
</feature>
<feature type="compositionally biased region" description="Low complexity" evidence="2">
    <location>
        <begin position="107"/>
        <end position="147"/>
    </location>
</feature>
<feature type="compositionally biased region" description="Polar residues" evidence="2">
    <location>
        <begin position="899"/>
        <end position="912"/>
    </location>
</feature>
<dbReference type="eggNOG" id="ENOG502SEET">
    <property type="taxonomic scope" value="Eukaryota"/>
</dbReference>
<feature type="compositionally biased region" description="Low complexity" evidence="2">
    <location>
        <begin position="655"/>
        <end position="692"/>
    </location>
</feature>
<feature type="coiled-coil region" evidence="1">
    <location>
        <begin position="335"/>
        <end position="386"/>
    </location>
</feature>
<feature type="region of interest" description="Disordered" evidence="2">
    <location>
        <begin position="837"/>
        <end position="1011"/>
    </location>
</feature>
<feature type="compositionally biased region" description="Polar residues" evidence="2">
    <location>
        <begin position="843"/>
        <end position="852"/>
    </location>
</feature>
<dbReference type="OrthoDB" id="4085524at2759"/>
<sequence>MFTRRKTRSVHQTAYTGVGRSAPSNQQQPNSGALAAALTIGNAMKSQQPPKQPANKIPRSTSFQYKPPTTTTTTSQQQQQSHHNNSITSTGSLLKRGSRSSIQHTNATSSLTSSSAGIAPPSRRFSTSSQGSSNSSRNNSPLTSSDSFQHPHHTHVYDIDDSFNDSYLDEITEESTQTYLNNKANLNDLRLPKQKRITTNSAPPSNPAAAAAAAAKTSSGPVKMVKKYVPSPTGIKVIEVPESEFQKEVARSNSMRSNSLMSRSGSLRNTSLTKKNNIPRSSSLTGLSKRTKPVGGATKSAAAAAATSHRSVSSPLRSMHEEVALEESLGKSDELHEQELKVKALEKEIEEEKKLAAQIELKRKEYEQLKKTRLENEQKLRDLEHNINDSNVSESTVIHNSILETPEEVEEQQQHIEERTVPESVPKINEEEEDEEDVPIQNLSIAVDELEKKHIDEAKEEPQLDSEAATDSVRVAVPTVHVEQDEKIEKPVLSGFDEDNTLDGNVPDTISPGKSAYESVSEDEREFKSLDPNMSAELGVIDQYQNLGSTELLQNDVISSVSFEEPGTAEEDEDDDDEEYGKSNLAETLRPKFEESPEIIEPIVTDESDVTGEQKKVDDTSYPESNDTLLPPGVSNDNSSKSSIYSGDSQKKPIKSAMKSSSSFSVPTQTPPSSSSANTTNNNNGAAKSSAAHQAYLSLTTAENTRLNSKLSNPSFGTHPDYALPANSGSGAYPQFASRPPQGGNVPTKRLSQQTLRKPPQQQQQNGRGGFAGGFSNRPQSMQHYEKIQGMSNRSLRPNSVVQPISPHPALQPGYQSPSKLKAQALYAKAQARPFSEFKPQLNKASSFSKDVQQQHQQQQQSQQQPQNLKIQPPTANVLVNDGVPPRSPNRSEPKRTTLRSPSAPSAPQNNGAKPVHPQAQHKNNFTSQVPANVPQQQQQAQSRPFQSRFNDSDDEVPRRNFTSRFNDSDEDVSSVPAVAITSLRREQEAASPKKEKKFKKLRKLFGGSRD</sequence>
<dbReference type="AlphaFoldDB" id="M3IHP3"/>
<feature type="compositionally biased region" description="Basic and acidic residues" evidence="2">
    <location>
        <begin position="984"/>
        <end position="994"/>
    </location>
</feature>
<evidence type="ECO:0000313" key="4">
    <source>
        <dbReference type="Proteomes" id="UP000011777"/>
    </source>
</evidence>
<feature type="compositionally biased region" description="Low complexity" evidence="2">
    <location>
        <begin position="200"/>
        <end position="215"/>
    </location>
</feature>
<feature type="compositionally biased region" description="Basic residues" evidence="2">
    <location>
        <begin position="995"/>
        <end position="1004"/>
    </location>
</feature>
<dbReference type="EMBL" id="AOGT01002303">
    <property type="protein sequence ID" value="EMG45846.1"/>
    <property type="molecule type" value="Genomic_DNA"/>
</dbReference>
<feature type="compositionally biased region" description="Low complexity" evidence="2">
    <location>
        <begin position="854"/>
        <end position="867"/>
    </location>
</feature>
<accession>M3IHP3</accession>
<dbReference type="STRING" id="1245528.M3IHP3"/>
<reference evidence="3 4" key="1">
    <citation type="submission" date="2013-02" db="EMBL/GenBank/DDBJ databases">
        <title>Genome sequence of Candida maltosa Xu316, a potential industrial strain for xylitol and ethanol production.</title>
        <authorList>
            <person name="Yu J."/>
            <person name="Wang Q."/>
            <person name="Geng X."/>
            <person name="Bao W."/>
            <person name="He P."/>
            <person name="Cai J."/>
        </authorList>
    </citation>
    <scope>NUCLEOTIDE SEQUENCE [LARGE SCALE GENOMIC DNA]</scope>
    <source>
        <strain evidence="4">Xu316</strain>
    </source>
</reference>
<organism evidence="3 4">
    <name type="scientific">Candida maltosa (strain Xu316)</name>
    <name type="common">Yeast</name>
    <dbReference type="NCBI Taxonomy" id="1245528"/>
    <lineage>
        <taxon>Eukaryota</taxon>
        <taxon>Fungi</taxon>
        <taxon>Dikarya</taxon>
        <taxon>Ascomycota</taxon>
        <taxon>Saccharomycotina</taxon>
        <taxon>Pichiomycetes</taxon>
        <taxon>Debaryomycetaceae</taxon>
        <taxon>Candida/Lodderomyces clade</taxon>
        <taxon>Candida</taxon>
    </lineage>
</organism>
<feature type="compositionally biased region" description="Low complexity" evidence="2">
    <location>
        <begin position="251"/>
        <end position="269"/>
    </location>
</feature>
<gene>
    <name evidence="3" type="ORF">G210_3926</name>
</gene>
<name>M3IHP3_CANMX</name>
<feature type="region of interest" description="Disordered" evidence="2">
    <location>
        <begin position="560"/>
        <end position="692"/>
    </location>
</feature>
<feature type="region of interest" description="Disordered" evidence="2">
    <location>
        <begin position="480"/>
        <end position="527"/>
    </location>
</feature>
<dbReference type="HOGENOM" id="CLU_328171_0_0_1"/>
<dbReference type="Proteomes" id="UP000011777">
    <property type="component" value="Unassembled WGS sequence"/>
</dbReference>
<evidence type="ECO:0000256" key="2">
    <source>
        <dbReference type="SAM" id="MobiDB-lite"/>
    </source>
</evidence>
<feature type="compositionally biased region" description="Polar residues" evidence="2">
    <location>
        <begin position="270"/>
        <end position="288"/>
    </location>
</feature>